<sequence>MRPVVDERSMRLPDGRTLAWAEYGDPFGYPVILCHGVPGSRRQVPPFDALTSERHARLIVPDRAGYGLSDDAPGWGLADWQSDMAVLVEHLKLGDFAVGGVSGGAPFACALVERFGEQVSRLVLVSGVAPGYGLHVGLPMPHRLEARMVWLAVHAPRLARMVFEPLALVATLWPRTWLAIVRHLVGDADRAELARRDIHDMFFDDLPRATRQGAAAIVRDLAIAASDWALVLNRYAGAVEIVQGCDDRIVPADCASRLAFLFPQASVRLLAGEGHFFVFSRWSEILSALLARRWRHEQGCTAGLNSGSERRTPVAP</sequence>
<gene>
    <name evidence="2" type="ORF">METUNv1_00447</name>
</gene>
<dbReference type="InterPro" id="IPR000073">
    <property type="entry name" value="AB_hydrolase_1"/>
</dbReference>
<accession>F5R8H1</accession>
<dbReference type="eggNOG" id="COG0596">
    <property type="taxonomic scope" value="Bacteria"/>
</dbReference>
<dbReference type="EMBL" id="AFHG01000029">
    <property type="protein sequence ID" value="EGK73274.1"/>
    <property type="molecule type" value="Genomic_DNA"/>
</dbReference>
<dbReference type="InterPro" id="IPR029058">
    <property type="entry name" value="AB_hydrolase_fold"/>
</dbReference>
<name>F5R8H1_METUF</name>
<evidence type="ECO:0000259" key="1">
    <source>
        <dbReference type="Pfam" id="PF00561"/>
    </source>
</evidence>
<keyword evidence="3" id="KW-1185">Reference proteome</keyword>
<dbReference type="Proteomes" id="UP000005019">
    <property type="component" value="Unassembled WGS sequence"/>
</dbReference>
<dbReference type="PANTHER" id="PTHR45763:SF46">
    <property type="entry name" value="AB HYDROLASE-1 DOMAIN-CONTAINING PROTEIN"/>
    <property type="match status" value="1"/>
</dbReference>
<feature type="domain" description="AB hydrolase-1" evidence="1">
    <location>
        <begin position="29"/>
        <end position="279"/>
    </location>
</feature>
<protein>
    <submittedName>
        <fullName evidence="2">Alpha/beta hydrolase fold protein</fullName>
    </submittedName>
</protein>
<dbReference type="PANTHER" id="PTHR45763">
    <property type="entry name" value="HYDROLASE, ALPHA/BETA FOLD FAMILY PROTEIN, EXPRESSED-RELATED"/>
    <property type="match status" value="1"/>
</dbReference>
<dbReference type="STRING" id="1000565.METUNv1_00447"/>
<proteinExistence type="predicted"/>
<dbReference type="Pfam" id="PF00561">
    <property type="entry name" value="Abhydrolase_1"/>
    <property type="match status" value="1"/>
</dbReference>
<organism evidence="2 3">
    <name type="scientific">Methyloversatilis universalis (strain ATCC BAA-1314 / DSM 25237 / JCM 13912 / CCUG 52030 / FAM5)</name>
    <dbReference type="NCBI Taxonomy" id="1000565"/>
    <lineage>
        <taxon>Bacteria</taxon>
        <taxon>Pseudomonadati</taxon>
        <taxon>Pseudomonadota</taxon>
        <taxon>Betaproteobacteria</taxon>
        <taxon>Nitrosomonadales</taxon>
        <taxon>Sterolibacteriaceae</taxon>
        <taxon>Methyloversatilis</taxon>
    </lineage>
</organism>
<evidence type="ECO:0000313" key="2">
    <source>
        <dbReference type="EMBL" id="EGK73274.1"/>
    </source>
</evidence>
<dbReference type="GO" id="GO:0016787">
    <property type="term" value="F:hydrolase activity"/>
    <property type="evidence" value="ECO:0007669"/>
    <property type="project" value="UniProtKB-KW"/>
</dbReference>
<reference evidence="2 3" key="1">
    <citation type="journal article" date="2011" name="J. Bacteriol.">
        <title>Genome sequence of Methyloversatilis universalis FAM5T, a methylotrophic representative of the order Rhodocyclales.</title>
        <authorList>
            <person name="Kittichotirat W."/>
            <person name="Good N.M."/>
            <person name="Hall R."/>
            <person name="Bringel F."/>
            <person name="Lajus A."/>
            <person name="Medigue C."/>
            <person name="Smalley N.E."/>
            <person name="Beck D."/>
            <person name="Bumgarner R."/>
            <person name="Vuilleumier S."/>
            <person name="Kalyuzhnaya M.G."/>
        </authorList>
    </citation>
    <scope>NUCLEOTIDE SEQUENCE [LARGE SCALE GENOMIC DNA]</scope>
    <source>
        <strain evidence="3">ATCC BAA-1314 / JCM 13912 / FAM5</strain>
    </source>
</reference>
<dbReference type="AlphaFoldDB" id="F5R8H1"/>
<dbReference type="SUPFAM" id="SSF53474">
    <property type="entry name" value="alpha/beta-Hydrolases"/>
    <property type="match status" value="1"/>
</dbReference>
<evidence type="ECO:0000313" key="3">
    <source>
        <dbReference type="Proteomes" id="UP000005019"/>
    </source>
</evidence>
<dbReference type="Gene3D" id="3.40.50.1820">
    <property type="entry name" value="alpha/beta hydrolase"/>
    <property type="match status" value="1"/>
</dbReference>
<comment type="caution">
    <text evidence="2">The sequence shown here is derived from an EMBL/GenBank/DDBJ whole genome shotgun (WGS) entry which is preliminary data.</text>
</comment>
<keyword evidence="2" id="KW-0378">Hydrolase</keyword>